<dbReference type="AlphaFoldDB" id="A0A3R7X7N7"/>
<reference evidence="2 3" key="1">
    <citation type="submission" date="2018-08" db="EMBL/GenBank/DDBJ databases">
        <title>The metabolism and importance of syntrophic acetate oxidation coupled to methane or sulfide production in haloalkaline environments.</title>
        <authorList>
            <person name="Timmers P.H.A."/>
            <person name="Vavourakis C.D."/>
            <person name="Sorokin D.Y."/>
            <person name="Sinninghe Damste J.S."/>
            <person name="Muyzer G."/>
            <person name="Stams A.J.M."/>
            <person name="Plugge C.M."/>
        </authorList>
    </citation>
    <scope>NUCLEOTIDE SEQUENCE [LARGE SCALE GENOMIC DNA]</scope>
    <source>
        <strain evidence="2">MSAO_Arc3</strain>
    </source>
</reference>
<accession>A0A3R7X7N7</accession>
<dbReference type="Gene3D" id="1.10.10.10">
    <property type="entry name" value="Winged helix-like DNA-binding domain superfamily/Winged helix DNA-binding domain"/>
    <property type="match status" value="1"/>
</dbReference>
<gene>
    <name evidence="2" type="ORF">D5R95_01725</name>
</gene>
<organism evidence="2 3">
    <name type="scientific">Methanosalsum natronophilum</name>
    <dbReference type="NCBI Taxonomy" id="768733"/>
    <lineage>
        <taxon>Archaea</taxon>
        <taxon>Methanobacteriati</taxon>
        <taxon>Methanobacteriota</taxon>
        <taxon>Stenosarchaea group</taxon>
        <taxon>Methanomicrobia</taxon>
        <taxon>Methanosarcinales</taxon>
        <taxon>Methanosarcinaceae</taxon>
        <taxon>Methanosalsum</taxon>
    </lineage>
</organism>
<dbReference type="EMBL" id="QZAB01000113">
    <property type="protein sequence ID" value="RQD90635.1"/>
    <property type="molecule type" value="Genomic_DNA"/>
</dbReference>
<evidence type="ECO:0000259" key="1">
    <source>
        <dbReference type="Pfam" id="PF19134"/>
    </source>
</evidence>
<dbReference type="InterPro" id="IPR036388">
    <property type="entry name" value="WH-like_DNA-bd_sf"/>
</dbReference>
<comment type="caution">
    <text evidence="2">The sequence shown here is derived from an EMBL/GenBank/DDBJ whole genome shotgun (WGS) entry which is preliminary data.</text>
</comment>
<evidence type="ECO:0000313" key="3">
    <source>
        <dbReference type="Proteomes" id="UP000284763"/>
    </source>
</evidence>
<proteinExistence type="predicted"/>
<dbReference type="Gene3D" id="3.90.820.10">
    <property type="entry name" value="Structural Genomics, Unknown Function 30-nov-00 1gh9 Mol_id"/>
    <property type="match status" value="1"/>
</dbReference>
<dbReference type="InterPro" id="IPR043855">
    <property type="entry name" value="DUF5817"/>
</dbReference>
<protein>
    <recommendedName>
        <fullName evidence="1">DUF5817 domain-containing protein</fullName>
    </recommendedName>
</protein>
<dbReference type="Proteomes" id="UP000284763">
    <property type="component" value="Unassembled WGS sequence"/>
</dbReference>
<evidence type="ECO:0000313" key="2">
    <source>
        <dbReference type="EMBL" id="RQD90635.1"/>
    </source>
</evidence>
<dbReference type="Pfam" id="PF19134">
    <property type="entry name" value="DUF5817"/>
    <property type="match status" value="1"/>
</dbReference>
<name>A0A3R7X7N7_9EURY</name>
<sequence>MYVIIACPKCKSSVQIIDDIRAKNTKCQQCGAILPRKRLKKLYETADLNKAIEARGRIQFEMDTNSEISPNILKKYLIDSRPGYSKKKDIKSIIIQVIDKNGGTMIISNLKNELKKYDFSENQVESTLDRMLEVGEIYCPRVGWVGLI</sequence>
<feature type="domain" description="DUF5817" evidence="1">
    <location>
        <begin position="2"/>
        <end position="58"/>
    </location>
</feature>